<dbReference type="PANTHER" id="PTHR47510:SF3">
    <property type="entry name" value="ENDO_EXONUCLEASE_PHOSPHATASE DOMAIN-CONTAINING PROTEIN"/>
    <property type="match status" value="1"/>
</dbReference>
<organism evidence="2 3">
    <name type="scientific">Zophobas morio</name>
    <dbReference type="NCBI Taxonomy" id="2755281"/>
    <lineage>
        <taxon>Eukaryota</taxon>
        <taxon>Metazoa</taxon>
        <taxon>Ecdysozoa</taxon>
        <taxon>Arthropoda</taxon>
        <taxon>Hexapoda</taxon>
        <taxon>Insecta</taxon>
        <taxon>Pterygota</taxon>
        <taxon>Neoptera</taxon>
        <taxon>Endopterygota</taxon>
        <taxon>Coleoptera</taxon>
        <taxon>Polyphaga</taxon>
        <taxon>Cucujiformia</taxon>
        <taxon>Tenebrionidae</taxon>
        <taxon>Zophobas</taxon>
    </lineage>
</organism>
<sequence length="356" mass="41075">MVHSSDLINDMGSTKKINLNCLKIAHLNVRSLFTGFVQFTSLITFNNFDLVAVTETWLSEDIPSAVVGIDGYKLYRADRSRTGGGVGIYVKKCLNSDVVLHDYCGVAGIEFLCIRLQLNKHSLLICVFYTYASSLNDATEFFDNFLSFITPQCDNILITGDLNEDFHFNNKLNDCFVAYGFQQIISESTRVTRNSETLIDPIFINNNTLFRRSGVINADLISDHRLAFCILDINIPKMTPKCTTYRDFKNFLHDKFMLDLNKKSLDNIYYILNIEDKIRYLNTTVLELFDYHAPFKTSFISKPYAPWLTPSIKELMKQRNRALSLYKQTKSAQHWLFYKQLRNSTVAALKREKKRT</sequence>
<dbReference type="SUPFAM" id="SSF56219">
    <property type="entry name" value="DNase I-like"/>
    <property type="match status" value="1"/>
</dbReference>
<keyword evidence="3" id="KW-1185">Reference proteome</keyword>
<gene>
    <name evidence="2" type="ORF">Zmor_016125</name>
</gene>
<evidence type="ECO:0000313" key="2">
    <source>
        <dbReference type="EMBL" id="KAJ3657096.1"/>
    </source>
</evidence>
<comment type="caution">
    <text evidence="2">The sequence shown here is derived from an EMBL/GenBank/DDBJ whole genome shotgun (WGS) entry which is preliminary data.</text>
</comment>
<protein>
    <recommendedName>
        <fullName evidence="1">Endonuclease/exonuclease/phosphatase domain-containing protein</fullName>
    </recommendedName>
</protein>
<proteinExistence type="predicted"/>
<dbReference type="GO" id="GO:0003824">
    <property type="term" value="F:catalytic activity"/>
    <property type="evidence" value="ECO:0007669"/>
    <property type="project" value="InterPro"/>
</dbReference>
<dbReference type="Proteomes" id="UP001168821">
    <property type="component" value="Unassembled WGS sequence"/>
</dbReference>
<dbReference type="InterPro" id="IPR005135">
    <property type="entry name" value="Endo/exonuclease/phosphatase"/>
</dbReference>
<dbReference type="EMBL" id="JALNTZ010000004">
    <property type="protein sequence ID" value="KAJ3657096.1"/>
    <property type="molecule type" value="Genomic_DNA"/>
</dbReference>
<name>A0AA38MHU1_9CUCU</name>
<dbReference type="PANTHER" id="PTHR47510">
    <property type="entry name" value="REVERSE TRANSCRIPTASE DOMAIN-CONTAINING PROTEIN"/>
    <property type="match status" value="1"/>
</dbReference>
<accession>A0AA38MHU1</accession>
<feature type="domain" description="Endonuclease/exonuclease/phosphatase" evidence="1">
    <location>
        <begin position="27"/>
        <end position="224"/>
    </location>
</feature>
<dbReference type="Pfam" id="PF03372">
    <property type="entry name" value="Exo_endo_phos"/>
    <property type="match status" value="1"/>
</dbReference>
<dbReference type="AlphaFoldDB" id="A0AA38MHU1"/>
<evidence type="ECO:0000313" key="3">
    <source>
        <dbReference type="Proteomes" id="UP001168821"/>
    </source>
</evidence>
<reference evidence="2" key="1">
    <citation type="journal article" date="2023" name="G3 (Bethesda)">
        <title>Whole genome assemblies of Zophobas morio and Tenebrio molitor.</title>
        <authorList>
            <person name="Kaur S."/>
            <person name="Stinson S.A."/>
            <person name="diCenzo G.C."/>
        </authorList>
    </citation>
    <scope>NUCLEOTIDE SEQUENCE</scope>
    <source>
        <strain evidence="2">QUZm001</strain>
    </source>
</reference>
<dbReference type="Gene3D" id="3.60.10.10">
    <property type="entry name" value="Endonuclease/exonuclease/phosphatase"/>
    <property type="match status" value="1"/>
</dbReference>
<evidence type="ECO:0000259" key="1">
    <source>
        <dbReference type="Pfam" id="PF03372"/>
    </source>
</evidence>
<dbReference type="InterPro" id="IPR036691">
    <property type="entry name" value="Endo/exonu/phosph_ase_sf"/>
</dbReference>